<evidence type="ECO:0000259" key="8">
    <source>
        <dbReference type="PROSITE" id="PS50853"/>
    </source>
</evidence>
<keyword evidence="5 6" id="KW-0482">Metalloprotease</keyword>
<feature type="compositionally biased region" description="Low complexity" evidence="7">
    <location>
        <begin position="19"/>
        <end position="29"/>
    </location>
</feature>
<organism evidence="10 11">
    <name type="scientific">Aquisphaera giovannonii</name>
    <dbReference type="NCBI Taxonomy" id="406548"/>
    <lineage>
        <taxon>Bacteria</taxon>
        <taxon>Pseudomonadati</taxon>
        <taxon>Planctomycetota</taxon>
        <taxon>Planctomycetia</taxon>
        <taxon>Isosphaerales</taxon>
        <taxon>Isosphaeraceae</taxon>
        <taxon>Aquisphaera</taxon>
    </lineage>
</organism>
<gene>
    <name evidence="10" type="ORF">OJF2_35440</name>
</gene>
<dbReference type="RefSeq" id="WP_168221867.1">
    <property type="nucleotide sequence ID" value="NZ_CP042997.1"/>
</dbReference>
<dbReference type="EMBL" id="CP042997">
    <property type="protein sequence ID" value="QEH34999.1"/>
    <property type="molecule type" value="Genomic_DNA"/>
</dbReference>
<proteinExistence type="predicted"/>
<evidence type="ECO:0000313" key="11">
    <source>
        <dbReference type="Proteomes" id="UP000324233"/>
    </source>
</evidence>
<dbReference type="Gene3D" id="3.40.390.10">
    <property type="entry name" value="Collagenase (Catalytic Domain)"/>
    <property type="match status" value="1"/>
</dbReference>
<dbReference type="InterPro" id="IPR013783">
    <property type="entry name" value="Ig-like_fold"/>
</dbReference>
<comment type="caution">
    <text evidence="6">Lacks conserved residue(s) required for the propagation of feature annotation.</text>
</comment>
<dbReference type="SUPFAM" id="SSF49265">
    <property type="entry name" value="Fibronectin type III"/>
    <property type="match status" value="2"/>
</dbReference>
<evidence type="ECO:0000313" key="10">
    <source>
        <dbReference type="EMBL" id="QEH34999.1"/>
    </source>
</evidence>
<dbReference type="KEGG" id="agv:OJF2_35440"/>
<accession>A0A5B9W474</accession>
<feature type="active site" evidence="6">
    <location>
        <position position="137"/>
    </location>
</feature>
<keyword evidence="11" id="KW-1185">Reference proteome</keyword>
<feature type="region of interest" description="Disordered" evidence="7">
    <location>
        <begin position="1"/>
        <end position="29"/>
    </location>
</feature>
<dbReference type="PROSITE" id="PS50853">
    <property type="entry name" value="FN3"/>
    <property type="match status" value="1"/>
</dbReference>
<keyword evidence="3 6" id="KW-0378">Hydrolase</keyword>
<sequence>MPGAPDPSGRKARTGAGGRPRAASRRAVAPSWEPLESRLLPSCVVSNIWPTNQIPYAIDPSIAPAQAAVIAEAIDEYHDMTTVQWVPRAGQASYVLFRSEGYSLVETASVGYNQAVDYVDVSSAFDASTGVPLMLHEMGHVLGLLHEQQRYDRDDHVIVNWQAIDPAHDDAFAKVSNPIFDVGPYDVSSIMQYDSGAFSVGGRPAITRRDGSLIDQATTLSAEDVSTIDGLYPAPAGQAQVPRLVAAAGASPGEIDVSWFDTNGGRATYTVVRAAPGQAFRPIATLPAGSTRFKDGTAAAGTVYQYRVTSQIGQGTSPASRIVSAATIPAPPAGVAAAFEYPGPVTLSWSDPSGGLAGTRIERSLDGGPFSVVATLDPGATSYADAGAGLGAAGTAEYRVAAYYGQQVSASAPVQVVVSLQYPAPADLSAAAQGPSTVRLSWADASPRRVRPSYLLGSLVERSLDGSAFQPIAAVAAGTASFVDPAVPPGSLASYRVVVNGARGGTAAVAVAMPQAPPIALTSSLLPDGTGALTLSWDDPTGGAATSFVEESLDGSSFATIATLGPGTTAYAVPGLAASGATYWFRVHAAILGPSSATPAWVSPDSNTVAVTPAKAGGGVGPAGGGGEAQAGGGVAAAPPSVLGVVGVTRRDGKVGAVTIAFSEAMAPAPVANPSLYRVLGGVLRRGRLAFTRKLIIGSVRYVAATHRLTLTLRAPYRGPVQVSVSVVPGSPAGAGGGGGFSQVVR</sequence>
<dbReference type="AlphaFoldDB" id="A0A5B9W474"/>
<evidence type="ECO:0000256" key="3">
    <source>
        <dbReference type="ARBA" id="ARBA00022801"/>
    </source>
</evidence>
<feature type="binding site" evidence="6">
    <location>
        <position position="146"/>
    </location>
    <ligand>
        <name>Zn(2+)</name>
        <dbReference type="ChEBI" id="CHEBI:29105"/>
        <note>catalytic</note>
    </ligand>
</feature>
<reference evidence="10 11" key="1">
    <citation type="submission" date="2019-08" db="EMBL/GenBank/DDBJ databases">
        <title>Deep-cultivation of Planctomycetes and their phenomic and genomic characterization uncovers novel biology.</title>
        <authorList>
            <person name="Wiegand S."/>
            <person name="Jogler M."/>
            <person name="Boedeker C."/>
            <person name="Pinto D."/>
            <person name="Vollmers J."/>
            <person name="Rivas-Marin E."/>
            <person name="Kohn T."/>
            <person name="Peeters S.H."/>
            <person name="Heuer A."/>
            <person name="Rast P."/>
            <person name="Oberbeckmann S."/>
            <person name="Bunk B."/>
            <person name="Jeske O."/>
            <person name="Meyerdierks A."/>
            <person name="Storesund J.E."/>
            <person name="Kallscheuer N."/>
            <person name="Luecker S."/>
            <person name="Lage O.M."/>
            <person name="Pohl T."/>
            <person name="Merkel B.J."/>
            <person name="Hornburger P."/>
            <person name="Mueller R.-W."/>
            <person name="Bruemmer F."/>
            <person name="Labrenz M."/>
            <person name="Spormann A.M."/>
            <person name="Op den Camp H."/>
            <person name="Overmann J."/>
            <person name="Amann R."/>
            <person name="Jetten M.S.M."/>
            <person name="Mascher T."/>
            <person name="Medema M.H."/>
            <person name="Devos D.P."/>
            <person name="Kaster A.-K."/>
            <person name="Ovreas L."/>
            <person name="Rohde M."/>
            <person name="Galperin M.Y."/>
            <person name="Jogler C."/>
        </authorList>
    </citation>
    <scope>NUCLEOTIDE SEQUENCE [LARGE SCALE GENOMIC DNA]</scope>
    <source>
        <strain evidence="10 11">OJF2</strain>
    </source>
</reference>
<dbReference type="InterPro" id="IPR036116">
    <property type="entry name" value="FN3_sf"/>
</dbReference>
<comment type="cofactor">
    <cofactor evidence="6">
        <name>Zn(2+)</name>
        <dbReference type="ChEBI" id="CHEBI:29105"/>
    </cofactor>
    <text evidence="6">Binds 1 zinc ion per subunit.</text>
</comment>
<dbReference type="Proteomes" id="UP000324233">
    <property type="component" value="Chromosome"/>
</dbReference>
<evidence type="ECO:0000256" key="6">
    <source>
        <dbReference type="PROSITE-ProRule" id="PRU01211"/>
    </source>
</evidence>
<protein>
    <submittedName>
        <fullName evidence="10">Flavastacin</fullName>
        <ecNumber evidence="10">3.4.24.76</ecNumber>
    </submittedName>
</protein>
<dbReference type="CDD" id="cd00063">
    <property type="entry name" value="FN3"/>
    <property type="match status" value="1"/>
</dbReference>
<dbReference type="InterPro" id="IPR006026">
    <property type="entry name" value="Peptidase_Metallo"/>
</dbReference>
<dbReference type="PROSITE" id="PS51864">
    <property type="entry name" value="ASTACIN"/>
    <property type="match status" value="1"/>
</dbReference>
<dbReference type="SMART" id="SM00235">
    <property type="entry name" value="ZnMc"/>
    <property type="match status" value="1"/>
</dbReference>
<keyword evidence="1 6" id="KW-0645">Protease</keyword>
<dbReference type="InterPro" id="IPR024079">
    <property type="entry name" value="MetalloPept_cat_dom_sf"/>
</dbReference>
<dbReference type="PANTHER" id="PTHR10127:SF780">
    <property type="entry name" value="METALLOENDOPEPTIDASE"/>
    <property type="match status" value="1"/>
</dbReference>
<dbReference type="SUPFAM" id="SSF55486">
    <property type="entry name" value="Metalloproteases ('zincins'), catalytic domain"/>
    <property type="match status" value="1"/>
</dbReference>
<feature type="domain" description="Peptidase M12A" evidence="9">
    <location>
        <begin position="38"/>
        <end position="235"/>
    </location>
</feature>
<keyword evidence="4 6" id="KW-0862">Zinc</keyword>
<dbReference type="PRINTS" id="PR00480">
    <property type="entry name" value="ASTACIN"/>
</dbReference>
<evidence type="ECO:0000256" key="2">
    <source>
        <dbReference type="ARBA" id="ARBA00022723"/>
    </source>
</evidence>
<dbReference type="SMART" id="SM00060">
    <property type="entry name" value="FN3"/>
    <property type="match status" value="4"/>
</dbReference>
<dbReference type="GO" id="GO:0006508">
    <property type="term" value="P:proteolysis"/>
    <property type="evidence" value="ECO:0007669"/>
    <property type="project" value="UniProtKB-KW"/>
</dbReference>
<dbReference type="InterPro" id="IPR001506">
    <property type="entry name" value="Peptidase_M12A"/>
</dbReference>
<evidence type="ECO:0000256" key="5">
    <source>
        <dbReference type="ARBA" id="ARBA00023049"/>
    </source>
</evidence>
<keyword evidence="2 6" id="KW-0479">Metal-binding</keyword>
<name>A0A5B9W474_9BACT</name>
<dbReference type="GO" id="GO:0008270">
    <property type="term" value="F:zinc ion binding"/>
    <property type="evidence" value="ECO:0007669"/>
    <property type="project" value="UniProtKB-UniRule"/>
</dbReference>
<dbReference type="EC" id="3.4.24.76" evidence="10"/>
<evidence type="ECO:0000256" key="1">
    <source>
        <dbReference type="ARBA" id="ARBA00022670"/>
    </source>
</evidence>
<dbReference type="PANTHER" id="PTHR10127">
    <property type="entry name" value="DISCOIDIN, CUB, EGF, LAMININ , AND ZINC METALLOPROTEASE DOMAIN CONTAINING"/>
    <property type="match status" value="1"/>
</dbReference>
<dbReference type="Gene3D" id="2.60.40.10">
    <property type="entry name" value="Immunoglobulins"/>
    <property type="match status" value="4"/>
</dbReference>
<evidence type="ECO:0000256" key="4">
    <source>
        <dbReference type="ARBA" id="ARBA00022833"/>
    </source>
</evidence>
<evidence type="ECO:0000259" key="9">
    <source>
        <dbReference type="PROSITE" id="PS51864"/>
    </source>
</evidence>
<feature type="binding site" evidence="6">
    <location>
        <position position="140"/>
    </location>
    <ligand>
        <name>Zn(2+)</name>
        <dbReference type="ChEBI" id="CHEBI:29105"/>
        <note>catalytic</note>
    </ligand>
</feature>
<feature type="domain" description="Fibronectin type-III" evidence="8">
    <location>
        <begin position="241"/>
        <end position="330"/>
    </location>
</feature>
<dbReference type="GO" id="GO:0004222">
    <property type="term" value="F:metalloendopeptidase activity"/>
    <property type="evidence" value="ECO:0007669"/>
    <property type="project" value="UniProtKB-UniRule"/>
</dbReference>
<dbReference type="InterPro" id="IPR003961">
    <property type="entry name" value="FN3_dom"/>
</dbReference>
<evidence type="ECO:0000256" key="7">
    <source>
        <dbReference type="SAM" id="MobiDB-lite"/>
    </source>
</evidence>
<feature type="binding site" evidence="6">
    <location>
        <position position="136"/>
    </location>
    <ligand>
        <name>Zn(2+)</name>
        <dbReference type="ChEBI" id="CHEBI:29105"/>
        <note>catalytic</note>
    </ligand>
</feature>
<dbReference type="Pfam" id="PF01400">
    <property type="entry name" value="Astacin"/>
    <property type="match status" value="1"/>
</dbReference>